<dbReference type="RefSeq" id="WP_236371168.1">
    <property type="nucleotide sequence ID" value="NZ_WKAT01000022.1"/>
</dbReference>
<gene>
    <name evidence="2" type="ORF">GIV68_12555</name>
</gene>
<dbReference type="Proteomes" id="UP000814158">
    <property type="component" value="Unassembled WGS sequence"/>
</dbReference>
<sequence>MNKKLLYCTFAPITLAAVVYTFLLYVNVDPSYEFRFLMALAALIVMIMCVAAHLGALADNKAFLEEINRFPTVRITHRLTRENLIKKMQAGVLIPYPAKHGGLPEWFAHWMDGKDPATWVSIGKPQDVSPALLGSVRQKEWTMAISFQVPSADIVMPSGFMKRPFGCYQQRLLKTVKIPRNADLYERVGKNWQLLSRQERQILRVQAAKPVAV</sequence>
<dbReference type="EMBL" id="WKAT01000022">
    <property type="protein sequence ID" value="MCF5545563.1"/>
    <property type="molecule type" value="Genomic_DNA"/>
</dbReference>
<comment type="caution">
    <text evidence="2">The sequence shown here is derived from an EMBL/GenBank/DDBJ whole genome shotgun (WGS) entry which is preliminary data.</text>
</comment>
<evidence type="ECO:0000256" key="1">
    <source>
        <dbReference type="SAM" id="Phobius"/>
    </source>
</evidence>
<keyword evidence="3" id="KW-1185">Reference proteome</keyword>
<name>A0ABS9GIJ2_9PSED</name>
<keyword evidence="1" id="KW-0812">Transmembrane</keyword>
<reference evidence="2 3" key="1">
    <citation type="submission" date="2019-11" db="EMBL/GenBank/DDBJ databases">
        <title>Epiphytic Pseudomonas syringae from cherry orchards.</title>
        <authorList>
            <person name="Hulin M.T."/>
        </authorList>
    </citation>
    <scope>NUCLEOTIDE SEQUENCE [LARGE SCALE GENOMIC DNA]</scope>
    <source>
        <strain evidence="2 3">PA-3-2A</strain>
    </source>
</reference>
<feature type="transmembrane region" description="Helical" evidence="1">
    <location>
        <begin position="5"/>
        <end position="28"/>
    </location>
</feature>
<keyword evidence="1" id="KW-0472">Membrane</keyword>
<protein>
    <submittedName>
        <fullName evidence="2">Uncharacterized protein</fullName>
    </submittedName>
</protein>
<keyword evidence="1" id="KW-1133">Transmembrane helix</keyword>
<evidence type="ECO:0000313" key="3">
    <source>
        <dbReference type="Proteomes" id="UP000814158"/>
    </source>
</evidence>
<evidence type="ECO:0000313" key="2">
    <source>
        <dbReference type="EMBL" id="MCF5545563.1"/>
    </source>
</evidence>
<proteinExistence type="predicted"/>
<accession>A0ABS9GIJ2</accession>
<feature type="transmembrane region" description="Helical" evidence="1">
    <location>
        <begin position="34"/>
        <end position="58"/>
    </location>
</feature>
<organism evidence="2 3">
    <name type="scientific">Pseudomonas salomonii</name>
    <dbReference type="NCBI Taxonomy" id="191391"/>
    <lineage>
        <taxon>Bacteria</taxon>
        <taxon>Pseudomonadati</taxon>
        <taxon>Pseudomonadota</taxon>
        <taxon>Gammaproteobacteria</taxon>
        <taxon>Pseudomonadales</taxon>
        <taxon>Pseudomonadaceae</taxon>
        <taxon>Pseudomonas</taxon>
    </lineage>
</organism>